<keyword evidence="3" id="KW-1185">Reference proteome</keyword>
<feature type="non-terminal residue" evidence="2">
    <location>
        <position position="1"/>
    </location>
</feature>
<dbReference type="Proteomes" id="UP001177023">
    <property type="component" value="Unassembled WGS sequence"/>
</dbReference>
<name>A0AA36FVA4_9BILA</name>
<dbReference type="AlphaFoldDB" id="A0AA36FVA4"/>
<protein>
    <submittedName>
        <fullName evidence="2">Uncharacterized protein</fullName>
    </submittedName>
</protein>
<accession>A0AA36FVA4</accession>
<dbReference type="InterPro" id="IPR019422">
    <property type="entry name" value="7TM_GPCR_serpentine_rcpt_Srh"/>
</dbReference>
<gene>
    <name evidence="2" type="ORF">MSPICULIGERA_LOCUS7352</name>
</gene>
<keyword evidence="1" id="KW-0472">Membrane</keyword>
<evidence type="ECO:0000313" key="2">
    <source>
        <dbReference type="EMBL" id="CAJ0568841.1"/>
    </source>
</evidence>
<dbReference type="PANTHER" id="PTHR46891">
    <property type="entry name" value="SERPENTINE RECEPTOR, CLASS H-RELATED"/>
    <property type="match status" value="1"/>
</dbReference>
<feature type="transmembrane region" description="Helical" evidence="1">
    <location>
        <begin position="78"/>
        <end position="100"/>
    </location>
</feature>
<feature type="transmembrane region" description="Helical" evidence="1">
    <location>
        <begin position="196"/>
        <end position="216"/>
    </location>
</feature>
<keyword evidence="1" id="KW-0812">Transmembrane</keyword>
<feature type="transmembrane region" description="Helical" evidence="1">
    <location>
        <begin position="228"/>
        <end position="256"/>
    </location>
</feature>
<dbReference type="PANTHER" id="PTHR46891:SF9">
    <property type="entry name" value="SERPENTINE RECEPTOR, CLASS H-RELATED"/>
    <property type="match status" value="1"/>
</dbReference>
<feature type="transmembrane region" description="Helical" evidence="1">
    <location>
        <begin position="134"/>
        <end position="155"/>
    </location>
</feature>
<dbReference type="EMBL" id="CATQJA010001847">
    <property type="protein sequence ID" value="CAJ0568841.1"/>
    <property type="molecule type" value="Genomic_DNA"/>
</dbReference>
<organism evidence="2 3">
    <name type="scientific">Mesorhabditis spiculigera</name>
    <dbReference type="NCBI Taxonomy" id="96644"/>
    <lineage>
        <taxon>Eukaryota</taxon>
        <taxon>Metazoa</taxon>
        <taxon>Ecdysozoa</taxon>
        <taxon>Nematoda</taxon>
        <taxon>Chromadorea</taxon>
        <taxon>Rhabditida</taxon>
        <taxon>Rhabditina</taxon>
        <taxon>Rhabditomorpha</taxon>
        <taxon>Rhabditoidea</taxon>
        <taxon>Rhabditidae</taxon>
        <taxon>Mesorhabditinae</taxon>
        <taxon>Mesorhabditis</taxon>
    </lineage>
</organism>
<sequence>MDVVLNSATAPYLIIPLPAGYALGWLSRLGASTQLQLMAAFLPGIQMMSTMIVMFLIRQQAIMPDGHQLKFSTRTAHIIYAAIPTLFCLQIWGVMIYMLVCDDQPAAKKLYEEKYPFFRRFFDIPSLYVFSPEIGGMVIMNLSIFVFITIGTIAGKFSVLSVAGRANGGSICTVCFIVLTGQKQFMSLKTYRLQKLWVYNCIIQVTVPMVTLVGPIGLDMYIYFADDIALVGFLPFIIAMGGQHGFCSSIVTLLIYKPYSEYVKKSTLSVIAFIKPHGAFGRPATSVRATSATINRSLTATISYTVNPPMKRR</sequence>
<evidence type="ECO:0000313" key="3">
    <source>
        <dbReference type="Proteomes" id="UP001177023"/>
    </source>
</evidence>
<dbReference type="Pfam" id="PF10318">
    <property type="entry name" value="7TM_GPCR_Srh"/>
    <property type="match status" value="1"/>
</dbReference>
<keyword evidence="1" id="KW-1133">Transmembrane helix</keyword>
<comment type="caution">
    <text evidence="2">The sequence shown here is derived from an EMBL/GenBank/DDBJ whole genome shotgun (WGS) entry which is preliminary data.</text>
</comment>
<reference evidence="2" key="1">
    <citation type="submission" date="2023-06" db="EMBL/GenBank/DDBJ databases">
        <authorList>
            <person name="Delattre M."/>
        </authorList>
    </citation>
    <scope>NUCLEOTIDE SEQUENCE</scope>
    <source>
        <strain evidence="2">AF72</strain>
    </source>
</reference>
<proteinExistence type="predicted"/>
<feature type="transmembrane region" description="Helical" evidence="1">
    <location>
        <begin position="37"/>
        <end position="57"/>
    </location>
</feature>
<evidence type="ECO:0000256" key="1">
    <source>
        <dbReference type="SAM" id="Phobius"/>
    </source>
</evidence>
<feature type="transmembrane region" description="Helical" evidence="1">
    <location>
        <begin position="12"/>
        <end position="31"/>
    </location>
</feature>